<dbReference type="EMBL" id="AE005673">
    <property type="protein sequence ID" value="AAK22591.1"/>
    <property type="molecule type" value="Genomic_DNA"/>
</dbReference>
<proteinExistence type="predicted"/>
<dbReference type="Proteomes" id="UP000001816">
    <property type="component" value="Chromosome"/>
</dbReference>
<feature type="compositionally biased region" description="Polar residues" evidence="1">
    <location>
        <begin position="84"/>
        <end position="105"/>
    </location>
</feature>
<dbReference type="KEGG" id="ccr:CC_0605"/>
<dbReference type="BioCyc" id="CAULO:CC0605-MONOMER"/>
<keyword evidence="3" id="KW-1185">Reference proteome</keyword>
<evidence type="ECO:0000313" key="2">
    <source>
        <dbReference type="EMBL" id="AAK22591.1"/>
    </source>
</evidence>
<dbReference type="STRING" id="190650.CC_0605"/>
<reference evidence="2 3" key="1">
    <citation type="journal article" date="2001" name="Proc. Natl. Acad. Sci. U.S.A.">
        <title>Complete genome sequence of Caulobacter crescentus.</title>
        <authorList>
            <person name="Nierman W.C."/>
            <person name="Feldblyum T.V."/>
            <person name="Laub M.T."/>
            <person name="Paulsen I.T."/>
            <person name="Nelson K.E."/>
            <person name="Eisen J.A."/>
            <person name="Heidelberg J.F."/>
            <person name="Alley M.R."/>
            <person name="Ohta N."/>
            <person name="Maddock J.R."/>
            <person name="Potocka I."/>
            <person name="Nelson W.C."/>
            <person name="Newton A."/>
            <person name="Stephens C."/>
            <person name="Phadke N.D."/>
            <person name="Ely B."/>
            <person name="DeBoy R.T."/>
            <person name="Dodson R.J."/>
            <person name="Durkin A.S."/>
            <person name="Gwinn M.L."/>
            <person name="Haft D.H."/>
            <person name="Kolonay J.F."/>
            <person name="Smit J."/>
            <person name="Craven M.B."/>
            <person name="Khouri H."/>
            <person name="Shetty J."/>
            <person name="Berry K."/>
            <person name="Utterback T."/>
            <person name="Tran K."/>
            <person name="Wolf A."/>
            <person name="Vamathevan J."/>
            <person name="Ermolaeva M."/>
            <person name="White O."/>
            <person name="Salzberg S.L."/>
            <person name="Venter J.C."/>
            <person name="Shapiro L."/>
            <person name="Fraser C.M."/>
        </authorList>
    </citation>
    <scope>NUCLEOTIDE SEQUENCE [LARGE SCALE GENOMIC DNA]</scope>
    <source>
        <strain evidence="3">ATCC 19089 / CB15</strain>
    </source>
</reference>
<dbReference type="HOGENOM" id="CLU_2328626_0_0_5"/>
<feature type="region of interest" description="Disordered" evidence="1">
    <location>
        <begin position="59"/>
        <end position="105"/>
    </location>
</feature>
<dbReference type="AlphaFoldDB" id="Q9AAJ2"/>
<protein>
    <submittedName>
        <fullName evidence="2">Uncharacterized protein</fullName>
    </submittedName>
</protein>
<dbReference type="PIR" id="C87324">
    <property type="entry name" value="C87324"/>
</dbReference>
<accession>Q9AAJ2</accession>
<name>Q9AAJ2_CAUVC</name>
<evidence type="ECO:0000313" key="3">
    <source>
        <dbReference type="Proteomes" id="UP000001816"/>
    </source>
</evidence>
<dbReference type="EnsemblBacteria" id="AAK22591">
    <property type="protein sequence ID" value="AAK22591"/>
    <property type="gene ID" value="CC_0605"/>
</dbReference>
<gene>
    <name evidence="2" type="ordered locus">CC_0605</name>
</gene>
<sequence>MASDGPQVAHRLVGAHLIAVSAKVRIGRLAGPTSVEATQVEFVRASPLARLKFRVERDHTPCHSLSSSPRKPGPHRRSRLFRPWSQSGRASSRYSTGSAWPTSCH</sequence>
<organism evidence="2 3">
    <name type="scientific">Caulobacter vibrioides (strain ATCC 19089 / CIP 103742 / CB 15)</name>
    <name type="common">Caulobacter crescentus</name>
    <dbReference type="NCBI Taxonomy" id="190650"/>
    <lineage>
        <taxon>Bacteria</taxon>
        <taxon>Pseudomonadati</taxon>
        <taxon>Pseudomonadota</taxon>
        <taxon>Alphaproteobacteria</taxon>
        <taxon>Caulobacterales</taxon>
        <taxon>Caulobacteraceae</taxon>
        <taxon>Caulobacter</taxon>
    </lineage>
</organism>
<evidence type="ECO:0000256" key="1">
    <source>
        <dbReference type="SAM" id="MobiDB-lite"/>
    </source>
</evidence>